<evidence type="ECO:0000313" key="2">
    <source>
        <dbReference type="EMBL" id="GJJ70893.1"/>
    </source>
</evidence>
<organism evidence="2 3">
    <name type="scientific">Entomortierella parvispora</name>
    <dbReference type="NCBI Taxonomy" id="205924"/>
    <lineage>
        <taxon>Eukaryota</taxon>
        <taxon>Fungi</taxon>
        <taxon>Fungi incertae sedis</taxon>
        <taxon>Mucoromycota</taxon>
        <taxon>Mortierellomycotina</taxon>
        <taxon>Mortierellomycetes</taxon>
        <taxon>Mortierellales</taxon>
        <taxon>Mortierellaceae</taxon>
        <taxon>Entomortierella</taxon>
    </lineage>
</organism>
<dbReference type="OrthoDB" id="2442284at2759"/>
<dbReference type="AlphaFoldDB" id="A0A9P3H6E8"/>
<keyword evidence="3" id="KW-1185">Reference proteome</keyword>
<reference evidence="2" key="1">
    <citation type="submission" date="2021-11" db="EMBL/GenBank/DDBJ databases">
        <authorList>
            <person name="Herlambang A."/>
            <person name="Guo Y."/>
            <person name="Takashima Y."/>
            <person name="Nishizawa T."/>
        </authorList>
    </citation>
    <scope>NUCLEOTIDE SEQUENCE</scope>
    <source>
        <strain evidence="2">E1425</strain>
    </source>
</reference>
<feature type="compositionally biased region" description="Low complexity" evidence="1">
    <location>
        <begin position="47"/>
        <end position="62"/>
    </location>
</feature>
<feature type="compositionally biased region" description="Acidic residues" evidence="1">
    <location>
        <begin position="132"/>
        <end position="146"/>
    </location>
</feature>
<dbReference type="Proteomes" id="UP000827284">
    <property type="component" value="Unassembled WGS sequence"/>
</dbReference>
<reference evidence="2" key="2">
    <citation type="journal article" date="2022" name="Microbiol. Resour. Announc.">
        <title>Whole-Genome Sequence of Entomortierella parvispora E1425, a Mucoromycotan Fungus Associated with Burkholderiaceae-Related Endosymbiotic Bacteria.</title>
        <authorList>
            <person name="Herlambang A."/>
            <person name="Guo Y."/>
            <person name="Takashima Y."/>
            <person name="Narisawa K."/>
            <person name="Ohta H."/>
            <person name="Nishizawa T."/>
        </authorList>
    </citation>
    <scope>NUCLEOTIDE SEQUENCE</scope>
    <source>
        <strain evidence="2">E1425</strain>
    </source>
</reference>
<evidence type="ECO:0000256" key="1">
    <source>
        <dbReference type="SAM" id="MobiDB-lite"/>
    </source>
</evidence>
<feature type="region of interest" description="Disordered" evidence="1">
    <location>
        <begin position="1"/>
        <end position="105"/>
    </location>
</feature>
<comment type="caution">
    <text evidence="2">The sequence shown here is derived from an EMBL/GenBank/DDBJ whole genome shotgun (WGS) entry which is preliminary data.</text>
</comment>
<protein>
    <submittedName>
        <fullName evidence="2">Uncharacterized protein</fullName>
    </submittedName>
</protein>
<proteinExistence type="predicted"/>
<accession>A0A9P3H6E8</accession>
<sequence length="192" mass="20794">MAKQSGGGAETLVLPHDTKNRARGGSFGRTEGSKVSSLLGKYKESTQAAAAVGVSSGQSPVGRFASKENESQWMKQLEEQAAWVKEEEEEAVEDQTAPHGAADGVDFEKEIESTLKVTDLVDIPLSNNADVAENEEVTEDVTESIEDGNRIENHEEVEGQDLADKNVVALEQEEHQEQLEQATEAADRDLQA</sequence>
<feature type="compositionally biased region" description="Basic and acidic residues" evidence="1">
    <location>
        <begin position="147"/>
        <end position="157"/>
    </location>
</feature>
<gene>
    <name evidence="2" type="ORF">EMPS_03243</name>
</gene>
<name>A0A9P3H6E8_9FUNG</name>
<feature type="region of interest" description="Disordered" evidence="1">
    <location>
        <begin position="126"/>
        <end position="192"/>
    </location>
</feature>
<dbReference type="EMBL" id="BQFW01000004">
    <property type="protein sequence ID" value="GJJ70893.1"/>
    <property type="molecule type" value="Genomic_DNA"/>
</dbReference>
<evidence type="ECO:0000313" key="3">
    <source>
        <dbReference type="Proteomes" id="UP000827284"/>
    </source>
</evidence>